<dbReference type="FunFam" id="2.60.40.1120:FF:000003">
    <property type="entry name" value="Outer membrane protein Omp121"/>
    <property type="match status" value="1"/>
</dbReference>
<evidence type="ECO:0000313" key="12">
    <source>
        <dbReference type="EMBL" id="MBO8459473.1"/>
    </source>
</evidence>
<dbReference type="Gene3D" id="2.170.130.10">
    <property type="entry name" value="TonB-dependent receptor, plug domain"/>
    <property type="match status" value="1"/>
</dbReference>
<evidence type="ECO:0000259" key="11">
    <source>
        <dbReference type="Pfam" id="PF07715"/>
    </source>
</evidence>
<accession>A0A9D9HTB6</accession>
<keyword evidence="5 9" id="KW-0798">TonB box</keyword>
<evidence type="ECO:0000256" key="9">
    <source>
        <dbReference type="RuleBase" id="RU003357"/>
    </source>
</evidence>
<dbReference type="GO" id="GO:0009279">
    <property type="term" value="C:cell outer membrane"/>
    <property type="evidence" value="ECO:0007669"/>
    <property type="project" value="UniProtKB-SubCell"/>
</dbReference>
<evidence type="ECO:0000256" key="5">
    <source>
        <dbReference type="ARBA" id="ARBA00023077"/>
    </source>
</evidence>
<evidence type="ECO:0000259" key="10">
    <source>
        <dbReference type="Pfam" id="PF00593"/>
    </source>
</evidence>
<dbReference type="InterPro" id="IPR039426">
    <property type="entry name" value="TonB-dep_rcpt-like"/>
</dbReference>
<dbReference type="Pfam" id="PF07715">
    <property type="entry name" value="Plug"/>
    <property type="match status" value="1"/>
</dbReference>
<name>A0A9D9HTB6_9BACT</name>
<proteinExistence type="inferred from homology"/>
<dbReference type="InterPro" id="IPR008969">
    <property type="entry name" value="CarboxyPept-like_regulatory"/>
</dbReference>
<keyword evidence="7 8" id="KW-0998">Cell outer membrane</keyword>
<feature type="domain" description="TonB-dependent receptor plug" evidence="11">
    <location>
        <begin position="104"/>
        <end position="210"/>
    </location>
</feature>
<evidence type="ECO:0000256" key="8">
    <source>
        <dbReference type="PROSITE-ProRule" id="PRU01360"/>
    </source>
</evidence>
<dbReference type="InterPro" id="IPR012910">
    <property type="entry name" value="Plug_dom"/>
</dbReference>
<dbReference type="InterPro" id="IPR000531">
    <property type="entry name" value="Beta-barrel_TonB"/>
</dbReference>
<evidence type="ECO:0000256" key="1">
    <source>
        <dbReference type="ARBA" id="ARBA00004571"/>
    </source>
</evidence>
<dbReference type="InterPro" id="IPR037066">
    <property type="entry name" value="Plug_dom_sf"/>
</dbReference>
<feature type="domain" description="TonB-dependent receptor-like beta-barrel" evidence="10">
    <location>
        <begin position="367"/>
        <end position="938"/>
    </location>
</feature>
<keyword evidence="2 8" id="KW-0813">Transport</keyword>
<dbReference type="AlphaFoldDB" id="A0A9D9HTB6"/>
<dbReference type="InterPro" id="IPR036942">
    <property type="entry name" value="Beta-barrel_TonB_sf"/>
</dbReference>
<dbReference type="EMBL" id="JADIMG010000040">
    <property type="protein sequence ID" value="MBO8459473.1"/>
    <property type="molecule type" value="Genomic_DNA"/>
</dbReference>
<dbReference type="PROSITE" id="PS52016">
    <property type="entry name" value="TONB_DEPENDENT_REC_3"/>
    <property type="match status" value="1"/>
</dbReference>
<evidence type="ECO:0000256" key="2">
    <source>
        <dbReference type="ARBA" id="ARBA00022448"/>
    </source>
</evidence>
<evidence type="ECO:0000256" key="7">
    <source>
        <dbReference type="ARBA" id="ARBA00023237"/>
    </source>
</evidence>
<dbReference type="Pfam" id="PF13715">
    <property type="entry name" value="CarbopepD_reg_2"/>
    <property type="match status" value="1"/>
</dbReference>
<dbReference type="NCBIfam" id="TIGR04056">
    <property type="entry name" value="OMP_RagA_SusC"/>
    <property type="match status" value="1"/>
</dbReference>
<evidence type="ECO:0000256" key="6">
    <source>
        <dbReference type="ARBA" id="ARBA00023136"/>
    </source>
</evidence>
<evidence type="ECO:0000313" key="13">
    <source>
        <dbReference type="Proteomes" id="UP000823641"/>
    </source>
</evidence>
<dbReference type="Proteomes" id="UP000823641">
    <property type="component" value="Unassembled WGS sequence"/>
</dbReference>
<keyword evidence="3 8" id="KW-1134">Transmembrane beta strand</keyword>
<dbReference type="SUPFAM" id="SSF56935">
    <property type="entry name" value="Porins"/>
    <property type="match status" value="1"/>
</dbReference>
<comment type="caution">
    <text evidence="12">The sequence shown here is derived from an EMBL/GenBank/DDBJ whole genome shotgun (WGS) entry which is preliminary data.</text>
</comment>
<keyword evidence="6 8" id="KW-0472">Membrane</keyword>
<dbReference type="Gene3D" id="2.60.40.1120">
    <property type="entry name" value="Carboxypeptidase-like, regulatory domain"/>
    <property type="match status" value="1"/>
</dbReference>
<organism evidence="12 13">
    <name type="scientific">Candidatus Gallipaludibacter merdavium</name>
    <dbReference type="NCBI Taxonomy" id="2840839"/>
    <lineage>
        <taxon>Bacteria</taxon>
        <taxon>Pseudomonadati</taxon>
        <taxon>Bacteroidota</taxon>
        <taxon>Bacteroidia</taxon>
        <taxon>Bacteroidales</taxon>
        <taxon>Candidatus Gallipaludibacter</taxon>
    </lineage>
</organism>
<dbReference type="NCBIfam" id="TIGR04057">
    <property type="entry name" value="SusC_RagA_signa"/>
    <property type="match status" value="1"/>
</dbReference>
<protein>
    <submittedName>
        <fullName evidence="12">TonB-dependent receptor</fullName>
    </submittedName>
</protein>
<evidence type="ECO:0000256" key="4">
    <source>
        <dbReference type="ARBA" id="ARBA00022692"/>
    </source>
</evidence>
<dbReference type="InterPro" id="IPR023997">
    <property type="entry name" value="TonB-dep_OMP_SusC/RagA_CS"/>
</dbReference>
<sequence>MAAFLLVSTYAFAQNTVTGIVKDKAGDPLIGVSVVEKGTTNGNITDADGKYSIKVDQGKTLVFSYIGYVTQEIKVTSNSLNVELKEDNQLLDEVVVIGYGSLQRKDVTSSITSVKAEDMNVGAYTEPGQLLQGKVPGLVVVQNSDPNGGVNSINLRGASTLSGSSAPLYVVDGIPGVNLNLISPSDIESIDVLRDATATAIYGSKAANGVIMVTTKRGQEGPARVTYSGYVAWDKIHNDHDMMTADELRAYAAANNLVIGNDKGANTNWAKEVQQTGFTHNHNLSISGGNKSTTYNASLNYIEQDGIIKGVGNNIFTARSYVESKMLKDRLTIGVGLNGNIRNEWGVLRNTEGSSVYNAMYYYSPLVPTRNEDGTWYEDLSISQNYNPLSMIYEDQSRATYKRLQATGKINLEIIDGLMVNANLSYENQNYSYKDYYSHQSQTNNRNGETSRNTKEDIKKLMEIYGTYDKTFNDIHKLNLLVGYSWEEQSIGEGFGARGYNFYDDSVWWNNIGLANSWDADPAWANVAEKSRMISFYGRVNYSFNSKYILQATIRRDGSSNFGENHRWATFPSASVAWRLSEEKFIKNLNVFDDLKLRVGWGQSGNATGFNIYTARFYYQGGSRFTYTDPTTGTQGSYKNLNAARNVNPDLKWETTSMLNIGLDFSFFGGRLNGTIEYYDKSTKDMIWDYPVSTSYYPVNVLTANVGKMSNRGIELTINATPVQTRDFTWNTSLNLSHNRNEVVSVSNDEFNAGVLNRYNPNLPNASTATIQRIIEGEPIGTFYMWEWAGYNDEGISVFYERDPETGERTGETTTTPGEEDRTIVGNAQPKLTMGWNNNFAYKNWDLTAFFTGVFGQKIFNEPRAFFSNIANVTEGKNVMTSIVTEQLPTDKFSALPSDRYLENGSYFRLANLTLGYTFKNFNGWLRNLRLYASCNNVFTITGYKGRDPEINLGGLEPGCDTRSDHYPRTRQFLIGATINF</sequence>
<comment type="subcellular location">
    <subcellularLocation>
        <location evidence="1 8">Cell outer membrane</location>
        <topology evidence="1 8">Multi-pass membrane protein</topology>
    </subcellularLocation>
</comment>
<dbReference type="Pfam" id="PF00593">
    <property type="entry name" value="TonB_dep_Rec_b-barrel"/>
    <property type="match status" value="1"/>
</dbReference>
<comment type="similarity">
    <text evidence="8 9">Belongs to the TonB-dependent receptor family.</text>
</comment>
<dbReference type="InterPro" id="IPR023996">
    <property type="entry name" value="TonB-dep_OMP_SusC/RagA"/>
</dbReference>
<dbReference type="SUPFAM" id="SSF49464">
    <property type="entry name" value="Carboxypeptidase regulatory domain-like"/>
    <property type="match status" value="1"/>
</dbReference>
<reference evidence="12" key="1">
    <citation type="submission" date="2020-10" db="EMBL/GenBank/DDBJ databases">
        <authorList>
            <person name="Gilroy R."/>
        </authorList>
    </citation>
    <scope>NUCLEOTIDE SEQUENCE</scope>
    <source>
        <strain evidence="12">G3-3990</strain>
    </source>
</reference>
<keyword evidence="12" id="KW-0675">Receptor</keyword>
<reference evidence="12" key="2">
    <citation type="journal article" date="2021" name="PeerJ">
        <title>Extensive microbial diversity within the chicken gut microbiome revealed by metagenomics and culture.</title>
        <authorList>
            <person name="Gilroy R."/>
            <person name="Ravi A."/>
            <person name="Getino M."/>
            <person name="Pursley I."/>
            <person name="Horton D.L."/>
            <person name="Alikhan N.F."/>
            <person name="Baker D."/>
            <person name="Gharbi K."/>
            <person name="Hall N."/>
            <person name="Watson M."/>
            <person name="Adriaenssens E.M."/>
            <person name="Foster-Nyarko E."/>
            <person name="Jarju S."/>
            <person name="Secka A."/>
            <person name="Antonio M."/>
            <person name="Oren A."/>
            <person name="Chaudhuri R.R."/>
            <person name="La Ragione R."/>
            <person name="Hildebrand F."/>
            <person name="Pallen M.J."/>
        </authorList>
    </citation>
    <scope>NUCLEOTIDE SEQUENCE</scope>
    <source>
        <strain evidence="12">G3-3990</strain>
    </source>
</reference>
<gene>
    <name evidence="12" type="ORF">IAA73_03965</name>
</gene>
<dbReference type="Gene3D" id="2.40.170.20">
    <property type="entry name" value="TonB-dependent receptor, beta-barrel domain"/>
    <property type="match status" value="1"/>
</dbReference>
<evidence type="ECO:0000256" key="3">
    <source>
        <dbReference type="ARBA" id="ARBA00022452"/>
    </source>
</evidence>
<keyword evidence="4 8" id="KW-0812">Transmembrane</keyword>